<evidence type="ECO:0000256" key="6">
    <source>
        <dbReference type="ARBA" id="ARBA00023040"/>
    </source>
</evidence>
<feature type="transmembrane region" description="Helical" evidence="15">
    <location>
        <begin position="150"/>
        <end position="172"/>
    </location>
</feature>
<dbReference type="GeneID" id="114849009"/>
<organism evidence="17 18">
    <name type="scientific">Betta splendens</name>
    <name type="common">Siamese fighting fish</name>
    <dbReference type="NCBI Taxonomy" id="158456"/>
    <lineage>
        <taxon>Eukaryota</taxon>
        <taxon>Metazoa</taxon>
        <taxon>Chordata</taxon>
        <taxon>Craniata</taxon>
        <taxon>Vertebrata</taxon>
        <taxon>Euteleostomi</taxon>
        <taxon>Actinopterygii</taxon>
        <taxon>Neopterygii</taxon>
        <taxon>Teleostei</taxon>
        <taxon>Neoteleostei</taxon>
        <taxon>Acanthomorphata</taxon>
        <taxon>Anabantaria</taxon>
        <taxon>Anabantiformes</taxon>
        <taxon>Anabantoidei</taxon>
        <taxon>Osphronemidae</taxon>
        <taxon>Betta</taxon>
    </lineage>
</organism>
<comment type="function">
    <text evidence="12">This is a receptor for bradykinin. Could be a factor in chronic pain and inflammation.</text>
</comment>
<evidence type="ECO:0000313" key="18">
    <source>
        <dbReference type="RefSeq" id="XP_028995830.1"/>
    </source>
</evidence>
<comment type="similarity">
    <text evidence="13">Belongs to the G-protein coupled receptor 1 family.</text>
</comment>
<evidence type="ECO:0000256" key="1">
    <source>
        <dbReference type="ARBA" id="ARBA00004651"/>
    </source>
</evidence>
<dbReference type="GO" id="GO:0019722">
    <property type="term" value="P:calcium-mediated signaling"/>
    <property type="evidence" value="ECO:0007669"/>
    <property type="project" value="TreeGrafter"/>
</dbReference>
<dbReference type="PRINTS" id="PR00993">
    <property type="entry name" value="BRADYKINNB1R"/>
</dbReference>
<keyword evidence="3" id="KW-1003">Cell membrane</keyword>
<evidence type="ECO:0000259" key="16">
    <source>
        <dbReference type="PROSITE" id="PS50262"/>
    </source>
</evidence>
<evidence type="ECO:0000256" key="9">
    <source>
        <dbReference type="ARBA" id="ARBA00023170"/>
    </source>
</evidence>
<dbReference type="GO" id="GO:0009612">
    <property type="term" value="P:response to mechanical stimulus"/>
    <property type="evidence" value="ECO:0007669"/>
    <property type="project" value="InterPro"/>
</dbReference>
<dbReference type="RefSeq" id="XP_028995830.1">
    <property type="nucleotide sequence ID" value="XM_029139997.2"/>
</dbReference>
<dbReference type="AlphaFoldDB" id="A0A6P7LNH6"/>
<dbReference type="InterPro" id="IPR000496">
    <property type="entry name" value="Brdyknn_rcpt"/>
</dbReference>
<proteinExistence type="inferred from homology"/>
<sequence length="357" mass="40030">MTTSVPASFESSTPHANQTGAGPCPSEPTEQWVYDTVQTYILVISALGMGLNLFVLTVFCCHRKRCTVAELYLSNLAAADLLLVSFLPFWAVSAGNRFAWTFGGALCRAVNLSIVMNVYCSIYFLVLVSMDRYWALVKPLSSEKMRSAKFAKLGCVLVWGGGLLLSVPTIIYREVRDYPHLNQTYCSLFYPSPRAHLGFEGMFSAFSFIIPLPIISFCTWKILQALYNRLPNKTSNQGKDNKEHKATRLILAVLLAFLLCWVPFHLLRIIELLYRFRVLTECRLGAALGVCRQVFMNLAYFNSVLNPILYVIVGGNFRKKARELFKSSAKQTTKSSSFSSRSTIIKSLRRSVKGESG</sequence>
<evidence type="ECO:0000256" key="11">
    <source>
        <dbReference type="ARBA" id="ARBA00023224"/>
    </source>
</evidence>
<keyword evidence="9 13" id="KW-0675">Receptor</keyword>
<evidence type="ECO:0000256" key="2">
    <source>
        <dbReference type="ARBA" id="ARBA00021062"/>
    </source>
</evidence>
<dbReference type="GO" id="GO:0006954">
    <property type="term" value="P:inflammatory response"/>
    <property type="evidence" value="ECO:0007669"/>
    <property type="project" value="InterPro"/>
</dbReference>
<dbReference type="InterPro" id="IPR000276">
    <property type="entry name" value="GPCR_Rhodpsn"/>
</dbReference>
<dbReference type="KEGG" id="bspl:114849009"/>
<dbReference type="InterPro" id="IPR050119">
    <property type="entry name" value="CCR1-9-like"/>
</dbReference>
<dbReference type="InParanoid" id="A0A6P7LNH6"/>
<feature type="transmembrane region" description="Helical" evidence="15">
    <location>
        <begin position="249"/>
        <end position="270"/>
    </location>
</feature>
<dbReference type="Pfam" id="PF00001">
    <property type="entry name" value="7tm_1"/>
    <property type="match status" value="1"/>
</dbReference>
<dbReference type="GO" id="GO:0007204">
    <property type="term" value="P:positive regulation of cytosolic calcium ion concentration"/>
    <property type="evidence" value="ECO:0007669"/>
    <property type="project" value="TreeGrafter"/>
</dbReference>
<keyword evidence="4 13" id="KW-0812">Transmembrane</keyword>
<evidence type="ECO:0000256" key="8">
    <source>
        <dbReference type="ARBA" id="ARBA00023157"/>
    </source>
</evidence>
<dbReference type="PROSITE" id="PS00237">
    <property type="entry name" value="G_PROTEIN_RECEP_F1_1"/>
    <property type="match status" value="1"/>
</dbReference>
<keyword evidence="17" id="KW-1185">Reference proteome</keyword>
<protein>
    <recommendedName>
        <fullName evidence="2">B1 bradykinin receptor</fullName>
    </recommendedName>
</protein>
<evidence type="ECO:0000256" key="14">
    <source>
        <dbReference type="SAM" id="MobiDB-lite"/>
    </source>
</evidence>
<evidence type="ECO:0000256" key="15">
    <source>
        <dbReference type="SAM" id="Phobius"/>
    </source>
</evidence>
<dbReference type="PANTHER" id="PTHR10489">
    <property type="entry name" value="CELL ADHESION MOLECULE"/>
    <property type="match status" value="1"/>
</dbReference>
<reference evidence="18" key="1">
    <citation type="submission" date="2025-08" db="UniProtKB">
        <authorList>
            <consortium name="RefSeq"/>
        </authorList>
    </citation>
    <scope>IDENTIFICATION</scope>
</reference>
<accession>A0A6P7LNH6</accession>
<evidence type="ECO:0000256" key="13">
    <source>
        <dbReference type="RuleBase" id="RU000688"/>
    </source>
</evidence>
<evidence type="ECO:0000256" key="10">
    <source>
        <dbReference type="ARBA" id="ARBA00023180"/>
    </source>
</evidence>
<evidence type="ECO:0000256" key="4">
    <source>
        <dbReference type="ARBA" id="ARBA00022692"/>
    </source>
</evidence>
<comment type="subcellular location">
    <subcellularLocation>
        <location evidence="1">Cell membrane</location>
        <topology evidence="1">Multi-pass membrane protein</topology>
    </subcellularLocation>
</comment>
<dbReference type="GO" id="GO:0060326">
    <property type="term" value="P:cell chemotaxis"/>
    <property type="evidence" value="ECO:0007669"/>
    <property type="project" value="TreeGrafter"/>
</dbReference>
<feature type="transmembrane region" description="Helical" evidence="15">
    <location>
        <begin position="202"/>
        <end position="223"/>
    </location>
</feature>
<dbReference type="PANTHER" id="PTHR10489:SF957">
    <property type="entry name" value="B2 BRADYKININ RECEPTOR"/>
    <property type="match status" value="1"/>
</dbReference>
<feature type="region of interest" description="Disordered" evidence="14">
    <location>
        <begin position="1"/>
        <end position="26"/>
    </location>
</feature>
<feature type="transmembrane region" description="Helical" evidence="15">
    <location>
        <begin position="40"/>
        <end position="59"/>
    </location>
</feature>
<dbReference type="SUPFAM" id="SSF81321">
    <property type="entry name" value="Family A G protein-coupled receptor-like"/>
    <property type="match status" value="1"/>
</dbReference>
<dbReference type="InterPro" id="IPR017452">
    <property type="entry name" value="GPCR_Rhodpsn_7TM"/>
</dbReference>
<feature type="transmembrane region" description="Helical" evidence="15">
    <location>
        <begin position="112"/>
        <end position="130"/>
    </location>
</feature>
<keyword evidence="6 13" id="KW-0297">G-protein coupled receptor</keyword>
<feature type="domain" description="G-protein coupled receptors family 1 profile" evidence="16">
    <location>
        <begin position="51"/>
        <end position="310"/>
    </location>
</feature>
<dbReference type="OrthoDB" id="6076970at2759"/>
<gene>
    <name evidence="18" type="primary">LOC114849009</name>
</gene>
<dbReference type="GO" id="GO:0019957">
    <property type="term" value="F:C-C chemokine binding"/>
    <property type="evidence" value="ECO:0007669"/>
    <property type="project" value="TreeGrafter"/>
</dbReference>
<dbReference type="GO" id="GO:0004947">
    <property type="term" value="F:bradykinin receptor activity"/>
    <property type="evidence" value="ECO:0007669"/>
    <property type="project" value="InterPro"/>
</dbReference>
<evidence type="ECO:0000256" key="12">
    <source>
        <dbReference type="ARBA" id="ARBA00025112"/>
    </source>
</evidence>
<dbReference type="Proteomes" id="UP000515150">
    <property type="component" value="Chromosome 22"/>
</dbReference>
<dbReference type="PRINTS" id="PR00425">
    <property type="entry name" value="BRADYKININR"/>
</dbReference>
<feature type="transmembrane region" description="Helical" evidence="15">
    <location>
        <begin position="298"/>
        <end position="317"/>
    </location>
</feature>
<keyword evidence="5 15" id="KW-1133">Transmembrane helix</keyword>
<dbReference type="PRINTS" id="PR00237">
    <property type="entry name" value="GPCRRHODOPSN"/>
</dbReference>
<keyword evidence="7 15" id="KW-0472">Membrane</keyword>
<evidence type="ECO:0000256" key="7">
    <source>
        <dbReference type="ARBA" id="ARBA00023136"/>
    </source>
</evidence>
<name>A0A6P7LNH6_BETSP</name>
<evidence type="ECO:0000256" key="3">
    <source>
        <dbReference type="ARBA" id="ARBA00022475"/>
    </source>
</evidence>
<feature type="compositionally biased region" description="Polar residues" evidence="14">
    <location>
        <begin position="1"/>
        <end position="20"/>
    </location>
</feature>
<evidence type="ECO:0000256" key="5">
    <source>
        <dbReference type="ARBA" id="ARBA00022989"/>
    </source>
</evidence>
<dbReference type="GO" id="GO:0009897">
    <property type="term" value="C:external side of plasma membrane"/>
    <property type="evidence" value="ECO:0007669"/>
    <property type="project" value="TreeGrafter"/>
</dbReference>
<dbReference type="InterPro" id="IPR001186">
    <property type="entry name" value="Brdyknn_1_rcpt"/>
</dbReference>
<dbReference type="PROSITE" id="PS50262">
    <property type="entry name" value="G_PROTEIN_RECEP_F1_2"/>
    <property type="match status" value="1"/>
</dbReference>
<dbReference type="GO" id="GO:0016493">
    <property type="term" value="F:C-C chemokine receptor activity"/>
    <property type="evidence" value="ECO:0007669"/>
    <property type="project" value="TreeGrafter"/>
</dbReference>
<evidence type="ECO:0000313" key="17">
    <source>
        <dbReference type="Proteomes" id="UP000515150"/>
    </source>
</evidence>
<keyword evidence="8" id="KW-1015">Disulfide bond</keyword>
<dbReference type="Gene3D" id="1.20.1070.10">
    <property type="entry name" value="Rhodopsin 7-helix transmembrane proteins"/>
    <property type="match status" value="1"/>
</dbReference>
<keyword evidence="10" id="KW-0325">Glycoprotein</keyword>
<feature type="transmembrane region" description="Helical" evidence="15">
    <location>
        <begin position="71"/>
        <end position="92"/>
    </location>
</feature>
<dbReference type="GO" id="GO:0006955">
    <property type="term" value="P:immune response"/>
    <property type="evidence" value="ECO:0007669"/>
    <property type="project" value="TreeGrafter"/>
</dbReference>
<keyword evidence="11 13" id="KW-0807">Transducer</keyword>